<feature type="repeat" description="PPR" evidence="2">
    <location>
        <begin position="942"/>
        <end position="976"/>
    </location>
</feature>
<proteinExistence type="predicted"/>
<dbReference type="Pfam" id="PF20431">
    <property type="entry name" value="E_motif"/>
    <property type="match status" value="1"/>
</dbReference>
<feature type="repeat" description="PPR" evidence="2">
    <location>
        <begin position="203"/>
        <end position="237"/>
    </location>
</feature>
<dbReference type="InterPro" id="IPR046848">
    <property type="entry name" value="E_motif"/>
</dbReference>
<dbReference type="Pfam" id="PF20430">
    <property type="entry name" value="Eplus_motif"/>
    <property type="match status" value="1"/>
</dbReference>
<comment type="caution">
    <text evidence="4">The sequence shown here is derived from an EMBL/GenBank/DDBJ whole genome shotgun (WGS) entry which is preliminary data.</text>
</comment>
<dbReference type="InterPro" id="IPR002885">
    <property type="entry name" value="PPR_rpt"/>
</dbReference>
<dbReference type="PANTHER" id="PTHR47926">
    <property type="entry name" value="PENTATRICOPEPTIDE REPEAT-CONTAINING PROTEIN"/>
    <property type="match status" value="1"/>
</dbReference>
<accession>A0A8J5SYT9</accession>
<dbReference type="InterPro" id="IPR046849">
    <property type="entry name" value="E2_motif"/>
</dbReference>
<gene>
    <name evidence="4" type="ORF">GUJ93_ZPchr0006g45853</name>
</gene>
<dbReference type="Pfam" id="PF13041">
    <property type="entry name" value="PPR_2"/>
    <property type="match status" value="4"/>
</dbReference>
<dbReference type="PANTHER" id="PTHR47926:SF358">
    <property type="entry name" value="PENTATRICOPEPTIDE REPEAT-CONTAINING PROTEIN-RELATED"/>
    <property type="match status" value="1"/>
</dbReference>
<dbReference type="InterPro" id="IPR046960">
    <property type="entry name" value="PPR_At4g14850-like_plant"/>
</dbReference>
<dbReference type="EMBL" id="JAAALK010000283">
    <property type="protein sequence ID" value="KAG8074699.1"/>
    <property type="molecule type" value="Genomic_DNA"/>
</dbReference>
<reference evidence="4" key="1">
    <citation type="journal article" date="2021" name="bioRxiv">
        <title>Whole Genome Assembly and Annotation of Northern Wild Rice, Zizania palustris L., Supports a Whole Genome Duplication in the Zizania Genus.</title>
        <authorList>
            <person name="Haas M."/>
            <person name="Kono T."/>
            <person name="Macchietto M."/>
            <person name="Millas R."/>
            <person name="McGilp L."/>
            <person name="Shao M."/>
            <person name="Duquette J."/>
            <person name="Hirsch C.N."/>
            <person name="Kimball J."/>
        </authorList>
    </citation>
    <scope>NUCLEOTIDE SEQUENCE</scope>
    <source>
        <tissue evidence="4">Fresh leaf tissue</tissue>
    </source>
</reference>
<organism evidence="4 5">
    <name type="scientific">Zizania palustris</name>
    <name type="common">Northern wild rice</name>
    <dbReference type="NCBI Taxonomy" id="103762"/>
    <lineage>
        <taxon>Eukaryota</taxon>
        <taxon>Viridiplantae</taxon>
        <taxon>Streptophyta</taxon>
        <taxon>Embryophyta</taxon>
        <taxon>Tracheophyta</taxon>
        <taxon>Spermatophyta</taxon>
        <taxon>Magnoliopsida</taxon>
        <taxon>Liliopsida</taxon>
        <taxon>Poales</taxon>
        <taxon>Poaceae</taxon>
        <taxon>BOP clade</taxon>
        <taxon>Oryzoideae</taxon>
        <taxon>Oryzeae</taxon>
        <taxon>Zizaniinae</taxon>
        <taxon>Zizania</taxon>
    </lineage>
</organism>
<dbReference type="Pfam" id="PF14432">
    <property type="entry name" value="DYW_deaminase"/>
    <property type="match status" value="1"/>
</dbReference>
<dbReference type="OrthoDB" id="185373at2759"/>
<sequence>MPAAPWPTPRSVRQATELHALLTTSGRLCHPPSAANFLNSLVNCIAPSEPLHLRYAFHLFDRMSPSTFLFDTALRACFRAGNSYGDPDRHFVLFHRMRGAGIRPDAFTFHFLFKCCSSCAHALVCRMLHAACLRTMLPSAAPLVVNPLIHMYTELGLADDARRAFDEIPVKDAVAWTIMISGLAKMGQLYDARCLLAQAPVRNIISWTSLIAAYSRARRANEAVDCFKSMLSEGIVPDEVTVIGVLSACAQLKDLELGRSLHLFVREKGMLTNANLVVALIDMYAKCGDIGHAREVFDAMGRGRRPQSWNAIIDGYCKHGHIDVARSLFDQMEVRDNITFNSMITGYIHSGQLKEALLLFTNMRRHGLRADNFTVVSLLSACASLGASPQGRALHACIEQRLVEADVYLGTTLLDMYMKCGRVNDAAVVFQRMGKRDVHAWTAMIAGFAFNGMGKDALEHFHQMRCDGFHPSSVTYIAILTACSHSSLLNECRLYFDEMRILYNLHPRIEHYGCMIDLLGRSGLFEEAMDLVKTMPMQPNAVIWGSILSACRIHKNIDLAQRAAENLLKLEPDMDAVYVQLYNIYIESRQWEDASKTRMLMEQRRIKKTAGYSSIAVAGQAHKFVASDKSHPRILEILAMLDEISYRLKSAGYSPITSQITVDVDEEEKEQALLVHSEKLAIAFGLISLAPNLPVHITKNLRPTSSGQFGGKTRQPPANTGGSASSCRAAAVMLSVVMAVRDVVSLNRMITGFIQDGLADRARAVYRWMIASGIRETPHTFSTILGVCNSREGLQLHGRLLTLGLFCNPFVGSALVNLYMDVESPRAALLLFHELPLRRTVICNVVLRGLCNLKLTEELIRSFLDMRRQCLELNGLSYCYAMKGCYQNGEWLEQGRQLHGVVLKAGWAPSNIFLSNSFVDLYSAIGDSVDMKKALSDILPEDVISWNSIVSMYIDRGHVKEAIDYLIQMLWHGMMPSVHSFVGLLALSGKTGDLQLGVQIHGIAHKLGFCWSSVHVQTTLIDMYGKCSCFDLSLAIFNEIPSIALECCNSLITSSLRCNVFDTALEILHCMIVQGVRPDDVTFSATMKAISLSASSSLTSCEMLHSCLIKLGFEKDMAVCSSLITAYARTGQLISSHLIFKGLLDPNVICFTAIISACARYGDGARAIELFNKMVSSDLKPDNVTFLCTIAACDQARMFEEGCLVIELMRSSHELDPDERHFACMVNLLSRDGFVEEAMQMMEQSPLRHYTKAWSSLLQSCKAHGENVLGKRAANMLIDVGRKDPATTLQVSTFFHDIGDKENALRIKEMKNVKEVKESGHSLIVGDYLVSFDSYTDSAACLNIAGHTG</sequence>
<dbReference type="FunFam" id="1.25.40.10:FF:000280">
    <property type="entry name" value="Pentatricopeptide repeat-containing protein"/>
    <property type="match status" value="1"/>
</dbReference>
<dbReference type="Proteomes" id="UP000729402">
    <property type="component" value="Unassembled WGS sequence"/>
</dbReference>
<evidence type="ECO:0000259" key="3">
    <source>
        <dbReference type="Pfam" id="PF14432"/>
    </source>
</evidence>
<dbReference type="FunFam" id="1.25.40.10:FF:000158">
    <property type="entry name" value="pentatricopeptide repeat-containing protein At2g33680"/>
    <property type="match status" value="1"/>
</dbReference>
<feature type="repeat" description="PPR" evidence="2">
    <location>
        <begin position="742"/>
        <end position="776"/>
    </location>
</feature>
<feature type="repeat" description="PPR" evidence="2">
    <location>
        <begin position="336"/>
        <end position="370"/>
    </location>
</feature>
<feature type="repeat" description="PPR" evidence="2">
    <location>
        <begin position="1147"/>
        <end position="1181"/>
    </location>
</feature>
<protein>
    <recommendedName>
        <fullName evidence="3">DYW domain-containing protein</fullName>
    </recommendedName>
</protein>
<dbReference type="GO" id="GO:0008270">
    <property type="term" value="F:zinc ion binding"/>
    <property type="evidence" value="ECO:0007669"/>
    <property type="project" value="InterPro"/>
</dbReference>
<reference evidence="4" key="2">
    <citation type="submission" date="2021-02" db="EMBL/GenBank/DDBJ databases">
        <authorList>
            <person name="Kimball J.A."/>
            <person name="Haas M.W."/>
            <person name="Macchietto M."/>
            <person name="Kono T."/>
            <person name="Duquette J."/>
            <person name="Shao M."/>
        </authorList>
    </citation>
    <scope>NUCLEOTIDE SEQUENCE</scope>
    <source>
        <tissue evidence="4">Fresh leaf tissue</tissue>
    </source>
</reference>
<dbReference type="GO" id="GO:0009451">
    <property type="term" value="P:RNA modification"/>
    <property type="evidence" value="ECO:0007669"/>
    <property type="project" value="InterPro"/>
</dbReference>
<name>A0A8J5SYT9_ZIZPA</name>
<evidence type="ECO:0000313" key="4">
    <source>
        <dbReference type="EMBL" id="KAG8074699.1"/>
    </source>
</evidence>
<feature type="domain" description="DYW" evidence="3">
    <location>
        <begin position="652"/>
        <end position="702"/>
    </location>
</feature>
<dbReference type="GO" id="GO:0003723">
    <property type="term" value="F:RNA binding"/>
    <property type="evidence" value="ECO:0007669"/>
    <property type="project" value="InterPro"/>
</dbReference>
<dbReference type="FunFam" id="1.25.40.10:FF:000231">
    <property type="entry name" value="Pentatricopeptide repeat-containing protein chloroplastic"/>
    <property type="match status" value="1"/>
</dbReference>
<dbReference type="FunFam" id="1.25.40.10:FF:000441">
    <property type="entry name" value="Pentatricopeptide repeat-containing protein mitochondrial"/>
    <property type="match status" value="1"/>
</dbReference>
<keyword evidence="1" id="KW-0677">Repeat</keyword>
<evidence type="ECO:0000256" key="2">
    <source>
        <dbReference type="PROSITE-ProRule" id="PRU00708"/>
    </source>
</evidence>
<dbReference type="Pfam" id="PF01535">
    <property type="entry name" value="PPR"/>
    <property type="match status" value="5"/>
</dbReference>
<dbReference type="NCBIfam" id="TIGR00756">
    <property type="entry name" value="PPR"/>
    <property type="match status" value="4"/>
</dbReference>
<feature type="repeat" description="PPR" evidence="2">
    <location>
        <begin position="437"/>
        <end position="471"/>
    </location>
</feature>
<evidence type="ECO:0000313" key="5">
    <source>
        <dbReference type="Proteomes" id="UP000729402"/>
    </source>
</evidence>
<keyword evidence="5" id="KW-1185">Reference proteome</keyword>
<dbReference type="PROSITE" id="PS51375">
    <property type="entry name" value="PPR"/>
    <property type="match status" value="7"/>
</dbReference>
<feature type="repeat" description="PPR" evidence="2">
    <location>
        <begin position="305"/>
        <end position="335"/>
    </location>
</feature>
<dbReference type="GO" id="GO:0099402">
    <property type="term" value="P:plant organ development"/>
    <property type="evidence" value="ECO:0007669"/>
    <property type="project" value="UniProtKB-ARBA"/>
</dbReference>
<dbReference type="InterPro" id="IPR032867">
    <property type="entry name" value="DYW_dom"/>
</dbReference>
<evidence type="ECO:0000256" key="1">
    <source>
        <dbReference type="ARBA" id="ARBA00022737"/>
    </source>
</evidence>